<dbReference type="RefSeq" id="XP_018230307.1">
    <property type="nucleotide sequence ID" value="XM_018373652.1"/>
</dbReference>
<evidence type="ECO:0000256" key="4">
    <source>
        <dbReference type="SAM" id="MobiDB-lite"/>
    </source>
</evidence>
<name>A0A0W4ZSI2_PNEJ7</name>
<dbReference type="PANTHER" id="PTHR12928:SF0">
    <property type="entry name" value="FSHD REGION GENE 1"/>
    <property type="match status" value="1"/>
</dbReference>
<reference evidence="6" key="1">
    <citation type="journal article" date="2016" name="Nat. Commun.">
        <title>Genome analysis of three Pneumocystis species reveals adaptation mechanisms to life exclusively in mammalian hosts.</title>
        <authorList>
            <person name="Ma L."/>
            <person name="Chen Z."/>
            <person name="Huang D.W."/>
            <person name="Kutty G."/>
            <person name="Ishihara M."/>
            <person name="Wang H."/>
            <person name="Abouelleil A."/>
            <person name="Bishop L."/>
            <person name="Davey E."/>
            <person name="Deng R."/>
            <person name="Deng X."/>
            <person name="Fan L."/>
            <person name="Fantoni G."/>
            <person name="Fitzgerald M."/>
            <person name="Gogineni E."/>
            <person name="Goldberg J.M."/>
            <person name="Handley G."/>
            <person name="Hu X."/>
            <person name="Huber C."/>
            <person name="Jiao X."/>
            <person name="Jones K."/>
            <person name="Levin J.Z."/>
            <person name="Liu Y."/>
            <person name="Macdonald P."/>
            <person name="Melnikov A."/>
            <person name="Raley C."/>
            <person name="Sassi M."/>
            <person name="Sherman B.T."/>
            <person name="Song X."/>
            <person name="Sykes S."/>
            <person name="Tran B."/>
            <person name="Walsh L."/>
            <person name="Xia Y."/>
            <person name="Yang J."/>
            <person name="Young S."/>
            <person name="Zeng Q."/>
            <person name="Zheng X."/>
            <person name="Stephens R."/>
            <person name="Nusbaum C."/>
            <person name="Birren B.W."/>
            <person name="Azadi P."/>
            <person name="Lempicki R.A."/>
            <person name="Cuomo C.A."/>
            <person name="Kovacs J.A."/>
        </authorList>
    </citation>
    <scope>NUCLEOTIDE SEQUENCE [LARGE SCALE GENOMIC DNA]</scope>
    <source>
        <strain evidence="6">RU7</strain>
    </source>
</reference>
<dbReference type="PANTHER" id="PTHR12928">
    <property type="entry name" value="FRG1 PROTEIN"/>
    <property type="match status" value="1"/>
</dbReference>
<gene>
    <name evidence="5" type="ORF">T551_01389</name>
</gene>
<dbReference type="EMBL" id="LFWA01000005">
    <property type="protein sequence ID" value="KTW31317.1"/>
    <property type="molecule type" value="Genomic_DNA"/>
</dbReference>
<dbReference type="InterPro" id="IPR008999">
    <property type="entry name" value="Actin-crosslinking"/>
</dbReference>
<dbReference type="AlphaFoldDB" id="A0A0W4ZSI2"/>
<accession>A0A0W4ZSI2</accession>
<evidence type="ECO:0000256" key="1">
    <source>
        <dbReference type="ARBA" id="ARBA00004604"/>
    </source>
</evidence>
<keyword evidence="6" id="KW-1185">Reference proteome</keyword>
<dbReference type="GO" id="GO:0005730">
    <property type="term" value="C:nucleolus"/>
    <property type="evidence" value="ECO:0007669"/>
    <property type="project" value="UniProtKB-SubCell"/>
</dbReference>
<comment type="subcellular location">
    <subcellularLocation>
        <location evidence="1">Nucleus</location>
        <location evidence="1">Nucleolus</location>
    </subcellularLocation>
</comment>
<dbReference type="OrthoDB" id="5539371at2759"/>
<protein>
    <recommendedName>
        <fullName evidence="7">FRG1-like family protein</fullName>
    </recommendedName>
</protein>
<keyword evidence="3" id="KW-0539">Nucleus</keyword>
<proteinExistence type="inferred from homology"/>
<evidence type="ECO:0000313" key="6">
    <source>
        <dbReference type="Proteomes" id="UP000053447"/>
    </source>
</evidence>
<dbReference type="Pfam" id="PF06229">
    <property type="entry name" value="FRG1"/>
    <property type="match status" value="1"/>
</dbReference>
<comment type="similarity">
    <text evidence="2">Belongs to the FRG1 family.</text>
</comment>
<dbReference type="Proteomes" id="UP000053447">
    <property type="component" value="Unassembled WGS sequence"/>
</dbReference>
<dbReference type="GO" id="GO:0071013">
    <property type="term" value="C:catalytic step 2 spliceosome"/>
    <property type="evidence" value="ECO:0007669"/>
    <property type="project" value="TreeGrafter"/>
</dbReference>
<dbReference type="InterPro" id="IPR010414">
    <property type="entry name" value="FRG1"/>
</dbReference>
<dbReference type="GeneID" id="28939907"/>
<dbReference type="GO" id="GO:0051015">
    <property type="term" value="F:actin filament binding"/>
    <property type="evidence" value="ECO:0007669"/>
    <property type="project" value="TreeGrafter"/>
</dbReference>
<sequence length="263" mass="29516">MSSYPTKSSKLSFKGEKKKRKKRSSATTGEIVTETTNEIENVDDEETSWIRLTSLEDINGPLFLTFPSSPPIALSCDASGKVFGMPLDTSDNLNTVEPDDVRQVWVATTISDTGKYSFKSSTGKYLSCDKYGFLSAKQDALGYVEQFECYLREDGLAIQSVYEKFLSVRELEEGIEIRGDAETIGFCECFRAKIQGCRKKRKIETKEIVVNKIRSKELESMAGRKLTQEEIAQLKAAFKEGTLNEALLDVYIKKCIILNLTKS</sequence>
<dbReference type="eggNOG" id="KOG3962">
    <property type="taxonomic scope" value="Eukaryota"/>
</dbReference>
<dbReference type="CDD" id="cd23339">
    <property type="entry name" value="beta-trefoil_FSCN_fungal_FRG1-like"/>
    <property type="match status" value="1"/>
</dbReference>
<evidence type="ECO:0000313" key="5">
    <source>
        <dbReference type="EMBL" id="KTW31317.1"/>
    </source>
</evidence>
<comment type="caution">
    <text evidence="5">The sequence shown here is derived from an EMBL/GenBank/DDBJ whole genome shotgun (WGS) entry which is preliminary data.</text>
</comment>
<organism evidence="5 6">
    <name type="scientific">Pneumocystis jirovecii (strain RU7)</name>
    <name type="common">Human pneumocystis pneumonia agent</name>
    <dbReference type="NCBI Taxonomy" id="1408657"/>
    <lineage>
        <taxon>Eukaryota</taxon>
        <taxon>Fungi</taxon>
        <taxon>Dikarya</taxon>
        <taxon>Ascomycota</taxon>
        <taxon>Taphrinomycotina</taxon>
        <taxon>Pneumocystomycetes</taxon>
        <taxon>Pneumocystaceae</taxon>
        <taxon>Pneumocystis</taxon>
    </lineage>
</organism>
<dbReference type="SUPFAM" id="SSF50405">
    <property type="entry name" value="Actin-crosslinking proteins"/>
    <property type="match status" value="1"/>
</dbReference>
<dbReference type="VEuPathDB" id="FungiDB:T551_01389"/>
<feature type="region of interest" description="Disordered" evidence="4">
    <location>
        <begin position="1"/>
        <end position="32"/>
    </location>
</feature>
<dbReference type="STRING" id="1408657.A0A0W4ZSI2"/>
<evidence type="ECO:0000256" key="2">
    <source>
        <dbReference type="ARBA" id="ARBA00010878"/>
    </source>
</evidence>
<evidence type="ECO:0008006" key="7">
    <source>
        <dbReference type="Google" id="ProtNLM"/>
    </source>
</evidence>
<evidence type="ECO:0000256" key="3">
    <source>
        <dbReference type="ARBA" id="ARBA00023242"/>
    </source>
</evidence>
<dbReference type="Gene3D" id="2.80.10.50">
    <property type="match status" value="1"/>
</dbReference>